<reference evidence="1 2" key="1">
    <citation type="journal article" date="2013" name="PLoS ONE">
        <title>Predicting the Proteins of Angomonas deanei, Strigomonas culicis and Their Respective Endosymbionts Reveals New Aspects of the Trypanosomatidae Family.</title>
        <authorList>
            <person name="Motta M.C."/>
            <person name="Martins A.C."/>
            <person name="de Souza S.S."/>
            <person name="Catta-Preta C.M."/>
            <person name="Silva R."/>
            <person name="Klein C.C."/>
            <person name="de Almeida L.G."/>
            <person name="de Lima Cunha O."/>
            <person name="Ciapina L.P."/>
            <person name="Brocchi M."/>
            <person name="Colabardini A.C."/>
            <person name="de Araujo Lima B."/>
            <person name="Machado C.R."/>
            <person name="de Almeida Soares C.M."/>
            <person name="Probst C.M."/>
            <person name="de Menezes C.B."/>
            <person name="Thompson C.E."/>
            <person name="Bartholomeu D.C."/>
            <person name="Gradia D.F."/>
            <person name="Pavoni D.P."/>
            <person name="Grisard E.C."/>
            <person name="Fantinatti-Garboggini F."/>
            <person name="Marchini F.K."/>
            <person name="Rodrigues-Luiz G.F."/>
            <person name="Wagner G."/>
            <person name="Goldman G.H."/>
            <person name="Fietto J.L."/>
            <person name="Elias M.C."/>
            <person name="Goldman M.H."/>
            <person name="Sagot M.F."/>
            <person name="Pereira M."/>
            <person name="Stoco P.H."/>
            <person name="de Mendonca-Neto R.P."/>
            <person name="Teixeira S.M."/>
            <person name="Maciel T.E."/>
            <person name="de Oliveira Mendes T.A."/>
            <person name="Urmenyi T.P."/>
            <person name="de Souza W."/>
            <person name="Schenkman S."/>
            <person name="de Vasconcelos A.T."/>
        </authorList>
    </citation>
    <scope>NUCLEOTIDE SEQUENCE [LARGE SCALE GENOMIC DNA]</scope>
</reference>
<evidence type="ECO:0000313" key="2">
    <source>
        <dbReference type="Proteomes" id="UP000015354"/>
    </source>
</evidence>
<dbReference type="AlphaFoldDB" id="S9UZH6"/>
<proteinExistence type="predicted"/>
<gene>
    <name evidence="1" type="ORF">STCU_01847</name>
</gene>
<accession>S9UZH6</accession>
<keyword evidence="2" id="KW-1185">Reference proteome</keyword>
<name>S9UZH6_9TRYP</name>
<sequence length="187" mass="20403">MLRFCFCNCSSAHLLPFFYPPPSALVSGAINRLLHLRQRGARFFLGAEPHKEPLREALVVVGDILGGSPYEHLLVLRVEVDGGALHQEVLRAQLADRLAAEDEEVEARVVLLAQDLGSPLRALLPLVLALVEAKQLRLVLPHQVVLLLTALRLLDREEGGAAVGDGHLLDLHQLVAIGVDVRHGVNK</sequence>
<organism evidence="1 2">
    <name type="scientific">Strigomonas culicis</name>
    <dbReference type="NCBI Taxonomy" id="28005"/>
    <lineage>
        <taxon>Eukaryota</taxon>
        <taxon>Discoba</taxon>
        <taxon>Euglenozoa</taxon>
        <taxon>Kinetoplastea</taxon>
        <taxon>Metakinetoplastina</taxon>
        <taxon>Trypanosomatida</taxon>
        <taxon>Trypanosomatidae</taxon>
        <taxon>Strigomonadinae</taxon>
        <taxon>Strigomonas</taxon>
    </lineage>
</organism>
<protein>
    <submittedName>
        <fullName evidence="1">Ran-binding protein 1</fullName>
    </submittedName>
</protein>
<comment type="caution">
    <text evidence="1">The sequence shown here is derived from an EMBL/GenBank/DDBJ whole genome shotgun (WGS) entry which is preliminary data.</text>
</comment>
<dbReference type="Proteomes" id="UP000015354">
    <property type="component" value="Unassembled WGS sequence"/>
</dbReference>
<evidence type="ECO:0000313" key="1">
    <source>
        <dbReference type="EMBL" id="EPY34124.1"/>
    </source>
</evidence>
<dbReference type="EMBL" id="ATMH01001847">
    <property type="protein sequence ID" value="EPY34124.1"/>
    <property type="molecule type" value="Genomic_DNA"/>
</dbReference>